<gene>
    <name evidence="2" type="ORF">g.46860</name>
</gene>
<name>A0A146LIS8_LYGHE</name>
<organism evidence="2">
    <name type="scientific">Lygus hesperus</name>
    <name type="common">Western plant bug</name>
    <dbReference type="NCBI Taxonomy" id="30085"/>
    <lineage>
        <taxon>Eukaryota</taxon>
        <taxon>Metazoa</taxon>
        <taxon>Ecdysozoa</taxon>
        <taxon>Arthropoda</taxon>
        <taxon>Hexapoda</taxon>
        <taxon>Insecta</taxon>
        <taxon>Pterygota</taxon>
        <taxon>Neoptera</taxon>
        <taxon>Paraneoptera</taxon>
        <taxon>Hemiptera</taxon>
        <taxon>Heteroptera</taxon>
        <taxon>Panheteroptera</taxon>
        <taxon>Cimicomorpha</taxon>
        <taxon>Miridae</taxon>
        <taxon>Mirini</taxon>
        <taxon>Lygus</taxon>
    </lineage>
</organism>
<accession>A0A146LIS8</accession>
<feature type="non-terminal residue" evidence="2">
    <location>
        <position position="120"/>
    </location>
</feature>
<reference evidence="2" key="1">
    <citation type="journal article" date="2016" name="Gigascience">
        <title>De novo construction of an expanded transcriptome assembly for the western tarnished plant bug, Lygus hesperus.</title>
        <authorList>
            <person name="Tassone E.E."/>
            <person name="Geib S.M."/>
            <person name="Hall B."/>
            <person name="Fabrick J.A."/>
            <person name="Brent C.S."/>
            <person name="Hull J.J."/>
        </authorList>
    </citation>
    <scope>NUCLEOTIDE SEQUENCE</scope>
</reference>
<dbReference type="EMBL" id="GDHC01011394">
    <property type="protein sequence ID" value="JAQ07235.1"/>
    <property type="molecule type" value="Transcribed_RNA"/>
</dbReference>
<dbReference type="AlphaFoldDB" id="A0A146LIS8"/>
<proteinExistence type="predicted"/>
<feature type="region of interest" description="Disordered" evidence="1">
    <location>
        <begin position="53"/>
        <end position="92"/>
    </location>
</feature>
<feature type="non-terminal residue" evidence="2">
    <location>
        <position position="1"/>
    </location>
</feature>
<sequence>AAAAAAAAGTTATPLPGINPANMYMNPLLHLYLQQLQGANFAANAAAHAPLNAQSTGVPNVNAPSGIKTPSPMYPQPHGLNPLPPFLPTSNPNAAAAAAAVGNPAAFLNVPVSQQQQQQQ</sequence>
<protein>
    <submittedName>
        <fullName evidence="2">Uncharacterized protein</fullName>
    </submittedName>
</protein>
<evidence type="ECO:0000256" key="1">
    <source>
        <dbReference type="SAM" id="MobiDB-lite"/>
    </source>
</evidence>
<evidence type="ECO:0000313" key="2">
    <source>
        <dbReference type="EMBL" id="JAQ07235.1"/>
    </source>
</evidence>